<dbReference type="GeneID" id="30211904"/>
<feature type="domain" description="LIM zinc-binding" evidence="7">
    <location>
        <begin position="97"/>
        <end position="162"/>
    </location>
</feature>
<feature type="compositionally biased region" description="Basic and acidic residues" evidence="6">
    <location>
        <begin position="229"/>
        <end position="259"/>
    </location>
</feature>
<feature type="compositionally biased region" description="Basic residues" evidence="6">
    <location>
        <begin position="217"/>
        <end position="228"/>
    </location>
</feature>
<dbReference type="SMART" id="SM00324">
    <property type="entry name" value="RhoGAP"/>
    <property type="match status" value="1"/>
</dbReference>
<dbReference type="PANTHER" id="PTHR46075:SF2">
    <property type="entry name" value="RHO GTPASE ACTIVATING PROTEIN AT 5A, ISOFORM A"/>
    <property type="match status" value="1"/>
</dbReference>
<proteinExistence type="predicted"/>
<dbReference type="InterPro" id="IPR000198">
    <property type="entry name" value="RhoGAP_dom"/>
</dbReference>
<dbReference type="EMBL" id="CP144547">
    <property type="protein sequence ID" value="WVW86090.1"/>
    <property type="molecule type" value="Genomic_DNA"/>
</dbReference>
<keyword evidence="11" id="KW-1185">Reference proteome</keyword>
<keyword evidence="5" id="KW-0175">Coiled coil</keyword>
<feature type="compositionally biased region" description="Polar residues" evidence="6">
    <location>
        <begin position="635"/>
        <end position="648"/>
    </location>
</feature>
<dbReference type="CDD" id="cd09395">
    <property type="entry name" value="LIM2_Rga"/>
    <property type="match status" value="1"/>
</dbReference>
<evidence type="ECO:0000256" key="3">
    <source>
        <dbReference type="ARBA" id="ARBA00022833"/>
    </source>
</evidence>
<dbReference type="SMART" id="SM00132">
    <property type="entry name" value="LIM"/>
    <property type="match status" value="2"/>
</dbReference>
<dbReference type="Pfam" id="PF00412">
    <property type="entry name" value="LIM"/>
    <property type="match status" value="1"/>
</dbReference>
<feature type="coiled-coil region" evidence="5">
    <location>
        <begin position="930"/>
        <end position="992"/>
    </location>
</feature>
<evidence type="ECO:0000256" key="1">
    <source>
        <dbReference type="ARBA" id="ARBA00022468"/>
    </source>
</evidence>
<dbReference type="Pfam" id="PF00620">
    <property type="entry name" value="RhoGAP"/>
    <property type="match status" value="1"/>
</dbReference>
<feature type="compositionally biased region" description="Basic and acidic residues" evidence="6">
    <location>
        <begin position="327"/>
        <end position="350"/>
    </location>
</feature>
<dbReference type="SMART" id="SM00109">
    <property type="entry name" value="C1"/>
    <property type="match status" value="1"/>
</dbReference>
<accession>A0AAJ8KEJ5</accession>
<dbReference type="Gene3D" id="3.30.60.20">
    <property type="match status" value="1"/>
</dbReference>
<feature type="compositionally biased region" description="Low complexity" evidence="6">
    <location>
        <begin position="490"/>
        <end position="511"/>
    </location>
</feature>
<reference evidence="10" key="2">
    <citation type="submission" date="2024-02" db="EMBL/GenBank/DDBJ databases">
        <title>Comparative genomics of Cryptococcus and Kwoniella reveals pathogenesis evolution and contrasting modes of karyotype evolution via chromosome fusion or intercentromeric recombination.</title>
        <authorList>
            <person name="Coelho M.A."/>
            <person name="David-Palma M."/>
            <person name="Shea T."/>
            <person name="Bowers K."/>
            <person name="McGinley-Smith S."/>
            <person name="Mohammad A.W."/>
            <person name="Gnirke A."/>
            <person name="Yurkov A.M."/>
            <person name="Nowrousian M."/>
            <person name="Sun S."/>
            <person name="Cuomo C.A."/>
            <person name="Heitman J."/>
        </authorList>
    </citation>
    <scope>NUCLEOTIDE SEQUENCE</scope>
    <source>
        <strain evidence="10">CBS 10118</strain>
    </source>
</reference>
<dbReference type="PROSITE" id="PS50023">
    <property type="entry name" value="LIM_DOMAIN_2"/>
    <property type="match status" value="1"/>
</dbReference>
<sequence>MSSSITLDAPSASSSTHSPSSVAFPVPHPNPHSPSIDSQKPSASTSAPAVLSPRGPSPSNIPPSTINGTPQDLKIAGGEQATTKTGDSLPNLGDLDAKCGGCQQVIDQESGGVVVAFGSSLWHVDCFKCAKCKNKVSADTNLLLLSDGSPVCGNCSYQCFVCKQAITEEAIMTGDESYHAHCFTCRTCKRRIEELVFAKTSQGIYCMACHNERVARSRRHAEHKRQKQAKKEAREQERREKSIDGGEKEKEKKKEEDHGIASPIVQPTGGHFLQSTPGIPSSMSLAQTANSPLASPSATPNSFNSGKFDTPYNGTGTPNPGEAFEDASERDSSRERERDKQRDLSVDRPVQRSTSPADRRIIEAENTPLPVSPSDPTRGVPHSRSMDSEHSPQGRQHSGHAPSPSLGSSRSLHTSSPAPVAGPSGRQQPQNVGLGVGPVGLNVPTSKADRRRSINPAMTFNMDAQNSTFNAEPRMSPLPPSPLRASFTDLQAEQQQLQQQSQGLQPLRSPTTPSPSPGNDMFPFKERQLSAGGGRSTPDQNVSGPPPRTSSLPDQLGTSRSRPLPTIEDEDSSASRKSSIDNTASSGLPSKQPSSNQLSEGALSTPRLNAPNLPPMSFSLSDPDFAVILNNIDQSPKSAGISNKSGESVVTVKPEGDGGSGPSSPLSINEGGGTSPSLARSPHMDMLSSAADQQQQLSSTATASGSLEAITSRSPSRSRLSPNDQVQTPQMLRIRQPSADSTLSINSRYGTGDGSFATLVELVAGAKHREEDRIEVDVNVLSGVIQEIEELRDTITGLKNKYTGAKRTSQQYSEGLTIAGEEYDKELAHRRELEAEVSRLRAQVHSQTARLSVISGDERRAENMRRRSNDLANSLTGLERDISRLRAQRDMTLAEVEELHARRGSVESSNGDDAASSLSRSLTNRLDTIKEQYREELEPLTAQREALQREIAELRETKESFLEESAALAAKNEELAELNASLSRQAESVQDHLSRMRPTTIFNNKSASGRTHPSGSPSLSSLATSATLQEVPEETARVVKVTKPEPIEAAPARRFKWYKSSKGPDSSSVSASISKPLNLPTSNLRNPGLGVNMSGLANGQLTNGGSGGAGNNLQRPSTEFGLRDHNFNQHSTMRLTRCELCQEKMWGLQEVKCSSCGIVCHSKCAEKLPRSCTGSRNGTVENLDGPLPPSMFGRDLIEQVGADKTAIPVIVTKCINAVEDVGMEYEGIYRKTGGSSQSKQITQLFERGDYDAFDLTDLETFNDISSVTSVLKTYFRSLPNPLLTHALHESFVAAASIRDANNKQSALCALLKELPKEHYNTLKTLMLHLNRVTAQSSVNLMTSQNLGVVFGPTLMRSADPNREFGDMAGKAMSVQWMVDNAPQVFLDRD</sequence>
<dbReference type="Pfam" id="PF00130">
    <property type="entry name" value="C1_1"/>
    <property type="match status" value="1"/>
</dbReference>
<dbReference type="GO" id="GO:0007165">
    <property type="term" value="P:signal transduction"/>
    <property type="evidence" value="ECO:0007669"/>
    <property type="project" value="InterPro"/>
</dbReference>
<name>A0AAJ8KEJ5_9TREE</name>
<evidence type="ECO:0000256" key="6">
    <source>
        <dbReference type="SAM" id="MobiDB-lite"/>
    </source>
</evidence>
<feature type="region of interest" description="Disordered" evidence="6">
    <location>
        <begin position="1"/>
        <end position="73"/>
    </location>
</feature>
<evidence type="ECO:0000259" key="9">
    <source>
        <dbReference type="PROSITE" id="PS50238"/>
    </source>
</evidence>
<dbReference type="FunFam" id="2.10.110.10:FF:000160">
    <property type="entry name" value="Signal transducer, putative"/>
    <property type="match status" value="1"/>
</dbReference>
<dbReference type="SUPFAM" id="SSF57889">
    <property type="entry name" value="Cysteine-rich domain"/>
    <property type="match status" value="1"/>
</dbReference>
<dbReference type="CDD" id="cd20824">
    <property type="entry name" value="C1_SpBZZ1-like"/>
    <property type="match status" value="1"/>
</dbReference>
<feature type="compositionally biased region" description="Low complexity" evidence="6">
    <location>
        <begin position="427"/>
        <end position="444"/>
    </location>
</feature>
<feature type="compositionally biased region" description="Low complexity" evidence="6">
    <location>
        <begin position="402"/>
        <end position="417"/>
    </location>
</feature>
<evidence type="ECO:0000313" key="10">
    <source>
        <dbReference type="EMBL" id="WVW86090.1"/>
    </source>
</evidence>
<feature type="domain" description="Phorbol-ester/DAG-type" evidence="8">
    <location>
        <begin position="1124"/>
        <end position="1172"/>
    </location>
</feature>
<dbReference type="FunFam" id="1.10.555.10:FF:000043">
    <property type="entry name" value="Rho GTPase activator Rga"/>
    <property type="match status" value="1"/>
</dbReference>
<dbReference type="CDD" id="cd09394">
    <property type="entry name" value="LIM1_Rga"/>
    <property type="match status" value="1"/>
</dbReference>
<feature type="region of interest" description="Disordered" evidence="6">
    <location>
        <begin position="900"/>
        <end position="919"/>
    </location>
</feature>
<feature type="compositionally biased region" description="Polar residues" evidence="6">
    <location>
        <begin position="575"/>
        <end position="599"/>
    </location>
</feature>
<feature type="compositionally biased region" description="Low complexity" evidence="6">
    <location>
        <begin position="687"/>
        <end position="722"/>
    </location>
</feature>
<dbReference type="InterPro" id="IPR051854">
    <property type="entry name" value="Rho-type_GAP"/>
</dbReference>
<feature type="domain" description="Rho-GAP" evidence="9">
    <location>
        <begin position="1194"/>
        <end position="1385"/>
    </location>
</feature>
<evidence type="ECO:0000256" key="4">
    <source>
        <dbReference type="PROSITE-ProRule" id="PRU00125"/>
    </source>
</evidence>
<organism evidence="10 11">
    <name type="scientific">Kwoniella bestiolae CBS 10118</name>
    <dbReference type="NCBI Taxonomy" id="1296100"/>
    <lineage>
        <taxon>Eukaryota</taxon>
        <taxon>Fungi</taxon>
        <taxon>Dikarya</taxon>
        <taxon>Basidiomycota</taxon>
        <taxon>Agaricomycotina</taxon>
        <taxon>Tremellomycetes</taxon>
        <taxon>Tremellales</taxon>
        <taxon>Cryptococcaceae</taxon>
        <taxon>Kwoniella</taxon>
    </lineage>
</organism>
<dbReference type="Gene3D" id="1.10.555.10">
    <property type="entry name" value="Rho GTPase activation protein"/>
    <property type="match status" value="1"/>
</dbReference>
<dbReference type="Gene3D" id="2.10.110.10">
    <property type="entry name" value="Cysteine Rich Protein"/>
    <property type="match status" value="2"/>
</dbReference>
<feature type="compositionally biased region" description="Polar residues" evidence="6">
    <location>
        <begin position="906"/>
        <end position="919"/>
    </location>
</feature>
<dbReference type="InterPro" id="IPR008936">
    <property type="entry name" value="Rho_GTPase_activation_prot"/>
</dbReference>
<keyword evidence="4" id="KW-0440">LIM domain</keyword>
<dbReference type="InterPro" id="IPR046349">
    <property type="entry name" value="C1-like_sf"/>
</dbReference>
<keyword evidence="1" id="KW-0343">GTPase activation</keyword>
<evidence type="ECO:0008006" key="12">
    <source>
        <dbReference type="Google" id="ProtNLM"/>
    </source>
</evidence>
<dbReference type="PROSITE" id="PS00478">
    <property type="entry name" value="LIM_DOMAIN_1"/>
    <property type="match status" value="2"/>
</dbReference>
<evidence type="ECO:0000256" key="5">
    <source>
        <dbReference type="SAM" id="Coils"/>
    </source>
</evidence>
<dbReference type="GO" id="GO:0005096">
    <property type="term" value="F:GTPase activator activity"/>
    <property type="evidence" value="ECO:0007669"/>
    <property type="project" value="UniProtKB-KW"/>
</dbReference>
<dbReference type="InterPro" id="IPR001781">
    <property type="entry name" value="Znf_LIM"/>
</dbReference>
<dbReference type="RefSeq" id="XP_065726680.1">
    <property type="nucleotide sequence ID" value="XM_065870608.1"/>
</dbReference>
<feature type="region of interest" description="Disordered" evidence="6">
    <location>
        <begin position="1002"/>
        <end position="1028"/>
    </location>
</feature>
<dbReference type="Proteomes" id="UP000092730">
    <property type="component" value="Chromosome 7"/>
</dbReference>
<dbReference type="PANTHER" id="PTHR46075">
    <property type="entry name" value="CHIMERIN FAMILY MEMBER"/>
    <property type="match status" value="1"/>
</dbReference>
<reference evidence="10" key="1">
    <citation type="submission" date="2013-07" db="EMBL/GenBank/DDBJ databases">
        <authorList>
            <consortium name="The Broad Institute Genome Sequencing Platform"/>
            <person name="Cuomo C."/>
            <person name="Litvintseva A."/>
            <person name="Chen Y."/>
            <person name="Heitman J."/>
            <person name="Sun S."/>
            <person name="Springer D."/>
            <person name="Dromer F."/>
            <person name="Young S.K."/>
            <person name="Zeng Q."/>
            <person name="Gargeya S."/>
            <person name="Fitzgerald M."/>
            <person name="Abouelleil A."/>
            <person name="Alvarado L."/>
            <person name="Berlin A.M."/>
            <person name="Chapman S.B."/>
            <person name="Dewar J."/>
            <person name="Goldberg J."/>
            <person name="Griggs A."/>
            <person name="Gujja S."/>
            <person name="Hansen M."/>
            <person name="Howarth C."/>
            <person name="Imamovic A."/>
            <person name="Larimer J."/>
            <person name="McCowan C."/>
            <person name="Murphy C."/>
            <person name="Pearson M."/>
            <person name="Priest M."/>
            <person name="Roberts A."/>
            <person name="Saif S."/>
            <person name="Shea T."/>
            <person name="Sykes S."/>
            <person name="Wortman J."/>
            <person name="Nusbaum C."/>
            <person name="Birren B."/>
        </authorList>
    </citation>
    <scope>NUCLEOTIDE SEQUENCE</scope>
    <source>
        <strain evidence="10">CBS 10118</strain>
    </source>
</reference>
<evidence type="ECO:0000256" key="2">
    <source>
        <dbReference type="ARBA" id="ARBA00022723"/>
    </source>
</evidence>
<dbReference type="SUPFAM" id="SSF48350">
    <property type="entry name" value="GTPase activation domain, GAP"/>
    <property type="match status" value="1"/>
</dbReference>
<evidence type="ECO:0000259" key="8">
    <source>
        <dbReference type="PROSITE" id="PS50081"/>
    </source>
</evidence>
<keyword evidence="3 4" id="KW-0862">Zinc</keyword>
<feature type="compositionally biased region" description="Polar residues" evidence="6">
    <location>
        <begin position="537"/>
        <end position="561"/>
    </location>
</feature>
<feature type="compositionally biased region" description="Low complexity" evidence="6">
    <location>
        <begin position="1013"/>
        <end position="1027"/>
    </location>
</feature>
<dbReference type="GO" id="GO:0046872">
    <property type="term" value="F:metal ion binding"/>
    <property type="evidence" value="ECO:0007669"/>
    <property type="project" value="UniProtKB-KW"/>
</dbReference>
<feature type="compositionally biased region" description="Polar residues" evidence="6">
    <location>
        <begin position="273"/>
        <end position="318"/>
    </location>
</feature>
<evidence type="ECO:0000259" key="7">
    <source>
        <dbReference type="PROSITE" id="PS50023"/>
    </source>
</evidence>
<dbReference type="PROSITE" id="PS00479">
    <property type="entry name" value="ZF_DAG_PE_1"/>
    <property type="match status" value="1"/>
</dbReference>
<dbReference type="Gene3D" id="1.10.287.1490">
    <property type="match status" value="1"/>
</dbReference>
<feature type="region of interest" description="Disordered" evidence="6">
    <location>
        <begin position="217"/>
        <end position="621"/>
    </location>
</feature>
<dbReference type="FunFam" id="2.10.110.10:FF:000138">
    <property type="entry name" value="Signal transducer"/>
    <property type="match status" value="1"/>
</dbReference>
<dbReference type="PROSITE" id="PS50238">
    <property type="entry name" value="RHOGAP"/>
    <property type="match status" value="1"/>
</dbReference>
<feature type="compositionally biased region" description="Low complexity" evidence="6">
    <location>
        <begin position="9"/>
        <end position="25"/>
    </location>
</feature>
<feature type="compositionally biased region" description="Polar residues" evidence="6">
    <location>
        <begin position="33"/>
        <end position="47"/>
    </location>
</feature>
<gene>
    <name evidence="10" type="ORF">I302_108129</name>
</gene>
<protein>
    <recommendedName>
        <fullName evidence="12">Signal transducer</fullName>
    </recommendedName>
</protein>
<feature type="compositionally biased region" description="Polar residues" evidence="6">
    <location>
        <begin position="456"/>
        <end position="470"/>
    </location>
</feature>
<dbReference type="PROSITE" id="PS50081">
    <property type="entry name" value="ZF_DAG_PE_2"/>
    <property type="match status" value="1"/>
</dbReference>
<dbReference type="InterPro" id="IPR002219">
    <property type="entry name" value="PKC_DAG/PE"/>
</dbReference>
<feature type="compositionally biased region" description="Polar residues" evidence="6">
    <location>
        <begin position="1002"/>
        <end position="1011"/>
    </location>
</feature>
<feature type="region of interest" description="Disordered" evidence="6">
    <location>
        <begin position="635"/>
        <end position="731"/>
    </location>
</feature>
<dbReference type="KEGG" id="kbi:30211904"/>
<keyword evidence="2 4" id="KW-0479">Metal-binding</keyword>
<evidence type="ECO:0000313" key="11">
    <source>
        <dbReference type="Proteomes" id="UP000092730"/>
    </source>
</evidence>